<name>A0ABU0E8Q4_9FIRM</name>
<keyword evidence="4 6" id="KW-1133">Transmembrane helix</keyword>
<evidence type="ECO:0000256" key="5">
    <source>
        <dbReference type="ARBA" id="ARBA00023136"/>
    </source>
</evidence>
<evidence type="ECO:0000256" key="1">
    <source>
        <dbReference type="ARBA" id="ARBA00004651"/>
    </source>
</evidence>
<dbReference type="PANTHER" id="PTHR30572">
    <property type="entry name" value="MEMBRANE COMPONENT OF TRANSPORTER-RELATED"/>
    <property type="match status" value="1"/>
</dbReference>
<dbReference type="Pfam" id="PF02687">
    <property type="entry name" value="FtsX"/>
    <property type="match status" value="1"/>
</dbReference>
<feature type="transmembrane region" description="Helical" evidence="6">
    <location>
        <begin position="428"/>
        <end position="450"/>
    </location>
</feature>
<comment type="subcellular location">
    <subcellularLocation>
        <location evidence="1">Cell membrane</location>
        <topology evidence="1">Multi-pass membrane protein</topology>
    </subcellularLocation>
</comment>
<keyword evidence="3 6" id="KW-0812">Transmembrane</keyword>
<evidence type="ECO:0000313" key="9">
    <source>
        <dbReference type="Proteomes" id="UP001230220"/>
    </source>
</evidence>
<evidence type="ECO:0000256" key="6">
    <source>
        <dbReference type="SAM" id="Phobius"/>
    </source>
</evidence>
<keyword evidence="5 6" id="KW-0472">Membrane</keyword>
<evidence type="ECO:0000256" key="3">
    <source>
        <dbReference type="ARBA" id="ARBA00022692"/>
    </source>
</evidence>
<evidence type="ECO:0000313" key="8">
    <source>
        <dbReference type="EMBL" id="MDQ0363109.1"/>
    </source>
</evidence>
<keyword evidence="9" id="KW-1185">Reference proteome</keyword>
<proteinExistence type="predicted"/>
<gene>
    <name evidence="8" type="ORF">J2S15_003870</name>
</gene>
<sequence length="464" mass="51103">MRILKRAFWNVCKTYKKTVLMLLVISAIMTLIFSGLALQTSSVQATKKAQKSVGAKVDFFPDYNKMMQAEFGDGISDDMHIVDSKFVERLEKSKYVKELDYSLMAFASSNYHNGMTDMFAQSGSDPFAVQTDNIDGAEIKYIVPSIYVKSLDKPENDLDFKSEKNKLVDGVYPADSKEENPVIVSKKFLERNNLEIGQQIEIKGGDVAMAPLNVTIVGTFESIKSDDSNKSQNSMMPEDDLNDYFYSNMATTQKILMAGNSEERSSIQYESINVTLTSADDLDAFLNEFKNDMGDTSLIKLSSEQASLSQTLSAIDSVGNIANTMVLITTVAAVMILGLLILISLRERKYEVGVLLSLGESKLALIVQIVMESILIMAVSIIISIGSSTMVANQIEDYITEQAISETTEESQKEVDLDLDVNILDPSIFGKGVGIGFGIVIISSVLPMILTLKKDPKTLLLGRD</sequence>
<protein>
    <submittedName>
        <fullName evidence="8">ABC transport system permease protein</fullName>
    </submittedName>
</protein>
<dbReference type="RefSeq" id="WP_307411696.1">
    <property type="nucleotide sequence ID" value="NZ_JAUSUR010000009.1"/>
</dbReference>
<comment type="caution">
    <text evidence="8">The sequence shown here is derived from an EMBL/GenBank/DDBJ whole genome shotgun (WGS) entry which is preliminary data.</text>
</comment>
<dbReference type="PANTHER" id="PTHR30572:SF9">
    <property type="entry name" value="ABC TRANSPORTER PERMEASE PROTEIN"/>
    <property type="match status" value="1"/>
</dbReference>
<organism evidence="8 9">
    <name type="scientific">Breznakia pachnodae</name>
    <dbReference type="NCBI Taxonomy" id="265178"/>
    <lineage>
        <taxon>Bacteria</taxon>
        <taxon>Bacillati</taxon>
        <taxon>Bacillota</taxon>
        <taxon>Erysipelotrichia</taxon>
        <taxon>Erysipelotrichales</taxon>
        <taxon>Erysipelotrichaceae</taxon>
        <taxon>Breznakia</taxon>
    </lineage>
</organism>
<feature type="domain" description="ABC3 transporter permease C-terminal" evidence="7">
    <location>
        <begin position="324"/>
        <end position="456"/>
    </location>
</feature>
<feature type="transmembrane region" description="Helical" evidence="6">
    <location>
        <begin position="321"/>
        <end position="343"/>
    </location>
</feature>
<feature type="transmembrane region" description="Helical" evidence="6">
    <location>
        <begin position="363"/>
        <end position="385"/>
    </location>
</feature>
<dbReference type="InterPro" id="IPR050250">
    <property type="entry name" value="Macrolide_Exporter_MacB"/>
</dbReference>
<dbReference type="InterPro" id="IPR003838">
    <property type="entry name" value="ABC3_permease_C"/>
</dbReference>
<evidence type="ECO:0000256" key="4">
    <source>
        <dbReference type="ARBA" id="ARBA00022989"/>
    </source>
</evidence>
<evidence type="ECO:0000259" key="7">
    <source>
        <dbReference type="Pfam" id="PF02687"/>
    </source>
</evidence>
<evidence type="ECO:0000256" key="2">
    <source>
        <dbReference type="ARBA" id="ARBA00022475"/>
    </source>
</evidence>
<accession>A0ABU0E8Q4</accession>
<dbReference type="Proteomes" id="UP001230220">
    <property type="component" value="Unassembled WGS sequence"/>
</dbReference>
<keyword evidence="2" id="KW-1003">Cell membrane</keyword>
<dbReference type="EMBL" id="JAUSUR010000009">
    <property type="protein sequence ID" value="MDQ0363109.1"/>
    <property type="molecule type" value="Genomic_DNA"/>
</dbReference>
<feature type="transmembrane region" description="Helical" evidence="6">
    <location>
        <begin position="20"/>
        <end position="38"/>
    </location>
</feature>
<reference evidence="8 9" key="1">
    <citation type="submission" date="2023-07" db="EMBL/GenBank/DDBJ databases">
        <title>Genomic Encyclopedia of Type Strains, Phase IV (KMG-IV): sequencing the most valuable type-strain genomes for metagenomic binning, comparative biology and taxonomic classification.</title>
        <authorList>
            <person name="Goeker M."/>
        </authorList>
    </citation>
    <scope>NUCLEOTIDE SEQUENCE [LARGE SCALE GENOMIC DNA]</scope>
    <source>
        <strain evidence="8 9">DSM 16784</strain>
    </source>
</reference>